<dbReference type="AlphaFoldDB" id="A0A137NPN6"/>
<feature type="transmembrane region" description="Helical" evidence="2">
    <location>
        <begin position="9"/>
        <end position="27"/>
    </location>
</feature>
<evidence type="ECO:0000256" key="1">
    <source>
        <dbReference type="SAM" id="MobiDB-lite"/>
    </source>
</evidence>
<name>A0A137NPN6_CONC2</name>
<organism evidence="3 4">
    <name type="scientific">Conidiobolus coronatus (strain ATCC 28846 / CBS 209.66 / NRRL 28638)</name>
    <name type="common">Delacroixia coronata</name>
    <dbReference type="NCBI Taxonomy" id="796925"/>
    <lineage>
        <taxon>Eukaryota</taxon>
        <taxon>Fungi</taxon>
        <taxon>Fungi incertae sedis</taxon>
        <taxon>Zoopagomycota</taxon>
        <taxon>Entomophthoromycotina</taxon>
        <taxon>Entomophthoromycetes</taxon>
        <taxon>Entomophthorales</taxon>
        <taxon>Ancylistaceae</taxon>
        <taxon>Conidiobolus</taxon>
    </lineage>
</organism>
<feature type="transmembrane region" description="Helical" evidence="2">
    <location>
        <begin position="33"/>
        <end position="56"/>
    </location>
</feature>
<keyword evidence="2" id="KW-1133">Transmembrane helix</keyword>
<feature type="transmembrane region" description="Helical" evidence="2">
    <location>
        <begin position="135"/>
        <end position="163"/>
    </location>
</feature>
<proteinExistence type="predicted"/>
<evidence type="ECO:0000256" key="2">
    <source>
        <dbReference type="SAM" id="Phobius"/>
    </source>
</evidence>
<protein>
    <submittedName>
        <fullName evidence="3">Uncharacterized protein</fullName>
    </submittedName>
</protein>
<gene>
    <name evidence="3" type="ORF">CONCODRAFT_80923</name>
</gene>
<reference evidence="3 4" key="1">
    <citation type="journal article" date="2015" name="Genome Biol. Evol.">
        <title>Phylogenomic analyses indicate that early fungi evolved digesting cell walls of algal ancestors of land plants.</title>
        <authorList>
            <person name="Chang Y."/>
            <person name="Wang S."/>
            <person name="Sekimoto S."/>
            <person name="Aerts A.L."/>
            <person name="Choi C."/>
            <person name="Clum A."/>
            <person name="LaButti K.M."/>
            <person name="Lindquist E.A."/>
            <person name="Yee Ngan C."/>
            <person name="Ohm R.A."/>
            <person name="Salamov A.A."/>
            <person name="Grigoriev I.V."/>
            <person name="Spatafora J.W."/>
            <person name="Berbee M.L."/>
        </authorList>
    </citation>
    <scope>NUCLEOTIDE SEQUENCE [LARGE SCALE GENOMIC DNA]</scope>
    <source>
        <strain evidence="3 4">NRRL 28638</strain>
    </source>
</reference>
<keyword evidence="2" id="KW-0472">Membrane</keyword>
<keyword evidence="2" id="KW-0812">Transmembrane</keyword>
<feature type="transmembrane region" description="Helical" evidence="2">
    <location>
        <begin position="201"/>
        <end position="222"/>
    </location>
</feature>
<dbReference type="EMBL" id="KQ965266">
    <property type="protein sequence ID" value="KXN64694.1"/>
    <property type="molecule type" value="Genomic_DNA"/>
</dbReference>
<feature type="region of interest" description="Disordered" evidence="1">
    <location>
        <begin position="238"/>
        <end position="258"/>
    </location>
</feature>
<evidence type="ECO:0000313" key="4">
    <source>
        <dbReference type="Proteomes" id="UP000070444"/>
    </source>
</evidence>
<evidence type="ECO:0000313" key="3">
    <source>
        <dbReference type="EMBL" id="KXN64694.1"/>
    </source>
</evidence>
<feature type="transmembrane region" description="Helical" evidence="2">
    <location>
        <begin position="170"/>
        <end position="195"/>
    </location>
</feature>
<dbReference type="Proteomes" id="UP000070444">
    <property type="component" value="Unassembled WGS sequence"/>
</dbReference>
<accession>A0A137NPN6</accession>
<sequence>MIEIERSKLIKYYIATNIIVLLNYNLFSEQLPITTIIPIQLLLSLNLIAVGLYALFKDNIVLNSSDNFEKSTVIGIVTQYAPICELFKLIFSSEERARAFTTPVYLLSILFHSLLNDKYPQFFDKFKKFNFGFSIQYLILFVFNVQFNKLIPCIILGVVATYYSSLTLNYMTIITSNIIYSTVLVEGLLPLIIILSPSKDGATVLIGFLIGGIATVAIYLIAVISQFRKVNNDPEDGYTQVESGNTQSSDNNYSTFNN</sequence>
<feature type="compositionally biased region" description="Polar residues" evidence="1">
    <location>
        <begin position="240"/>
        <end position="258"/>
    </location>
</feature>
<keyword evidence="4" id="KW-1185">Reference proteome</keyword>